<name>A0A4S8EZS2_9BURK</name>
<evidence type="ECO:0000256" key="1">
    <source>
        <dbReference type="ARBA" id="ARBA00022729"/>
    </source>
</evidence>
<evidence type="ECO:0000313" key="3">
    <source>
        <dbReference type="EMBL" id="THT99404.1"/>
    </source>
</evidence>
<dbReference type="GO" id="GO:0030288">
    <property type="term" value="C:outer membrane-bounded periplasmic space"/>
    <property type="evidence" value="ECO:0007669"/>
    <property type="project" value="TreeGrafter"/>
</dbReference>
<keyword evidence="1 2" id="KW-0732">Signal</keyword>
<evidence type="ECO:0000313" key="4">
    <source>
        <dbReference type="Proteomes" id="UP000308917"/>
    </source>
</evidence>
<dbReference type="SUPFAM" id="SSF53850">
    <property type="entry name" value="Periplasmic binding protein-like II"/>
    <property type="match status" value="1"/>
</dbReference>
<dbReference type="AlphaFoldDB" id="A0A4S8EZS2"/>
<accession>A0A4S8EZS2</accession>
<dbReference type="OrthoDB" id="366726at2"/>
<dbReference type="Proteomes" id="UP000308917">
    <property type="component" value="Unassembled WGS sequence"/>
</dbReference>
<feature type="chain" id="PRO_5020393715" evidence="2">
    <location>
        <begin position="38"/>
        <end position="454"/>
    </location>
</feature>
<proteinExistence type="predicted"/>
<keyword evidence="4" id="KW-1185">Reference proteome</keyword>
<dbReference type="Gene3D" id="3.40.190.10">
    <property type="entry name" value="Periplasmic binding protein-like II"/>
    <property type="match status" value="2"/>
</dbReference>
<gene>
    <name evidence="3" type="ORF">E9531_12225</name>
</gene>
<protein>
    <submittedName>
        <fullName evidence="3">Extracellular solute-binding protein</fullName>
    </submittedName>
</protein>
<organism evidence="3 4">
    <name type="scientific">Lampropedia puyangensis</name>
    <dbReference type="NCBI Taxonomy" id="1330072"/>
    <lineage>
        <taxon>Bacteria</taxon>
        <taxon>Pseudomonadati</taxon>
        <taxon>Pseudomonadota</taxon>
        <taxon>Betaproteobacteria</taxon>
        <taxon>Burkholderiales</taxon>
        <taxon>Comamonadaceae</taxon>
        <taxon>Lampropedia</taxon>
    </lineage>
</organism>
<dbReference type="EMBL" id="STFG01000014">
    <property type="protein sequence ID" value="THT99404.1"/>
    <property type="molecule type" value="Genomic_DNA"/>
</dbReference>
<dbReference type="PANTHER" id="PTHR30006">
    <property type="entry name" value="THIAMINE-BINDING PERIPLASMIC PROTEIN-RELATED"/>
    <property type="match status" value="1"/>
</dbReference>
<dbReference type="PANTHER" id="PTHR30006:SF25">
    <property type="entry name" value="PHOSPHOGLYCERATE TRANSPORT REGULATORY PROTEIN PGTC"/>
    <property type="match status" value="1"/>
</dbReference>
<reference evidence="3 4" key="1">
    <citation type="journal article" date="2015" name="Antonie Van Leeuwenhoek">
        <title>Lampropedia puyangensis sp. nov., isolated from symptomatic bark of Populus ? euramericana canker and emended description of Lampropedia hyalina (Ehrenberg 1832) Lee et al. 2004.</title>
        <authorList>
            <person name="Li Y."/>
            <person name="Wang T."/>
            <person name="Piao C.G."/>
            <person name="Wang L.F."/>
            <person name="Tian G.Z."/>
            <person name="Zhu T.H."/>
            <person name="Guo M.W."/>
        </authorList>
    </citation>
    <scope>NUCLEOTIDE SEQUENCE [LARGE SCALE GENOMIC DNA]</scope>
    <source>
        <strain evidence="3 4">2-bin</strain>
    </source>
</reference>
<comment type="caution">
    <text evidence="3">The sequence shown here is derived from an EMBL/GenBank/DDBJ whole genome shotgun (WGS) entry which is preliminary data.</text>
</comment>
<evidence type="ECO:0000256" key="2">
    <source>
        <dbReference type="SAM" id="SignalP"/>
    </source>
</evidence>
<sequence>MASSFASSRRPAVRHTLARSAQALLLAACAWGVAAQAGTVTVITSFPKELTSAYKTAFEKAHPGITLEILNKNTVAGIAYVRESSEGKRPEVFWASAPDAFEVLAQNQLLEPISDIANPDVPATIGSFPVNNPEGLFLGQALAGYGIMYNTRVIKAKKLEAPTTWADLLKPEWFGNVGLTSPSRSGTTHLTVETILQGEGWDKGWNTMLRMSGNAAAMTDRSFGVPDGVNNGQFGAGPVIDFFGLSSKYSKFPVEFVYPEETSIVPANIGLIKGAGNTEEGKKFIAYSLSKEGQELLFKNDISRLPVLPYDKLSGVPEGYPDPQAIAARSKVAFDVDVSKNRYFIVQSLFDQTITFRLDDLRAATKAIFEAEAKLAKKPNAKGQALLDEAKQLAWSPVLTAEQAASADLQALFAADKKDSAVNQQLSKLQGEWNSLAKANYEKAIALAKQAGAQ</sequence>
<dbReference type="Pfam" id="PF13343">
    <property type="entry name" value="SBP_bac_6"/>
    <property type="match status" value="1"/>
</dbReference>
<feature type="signal peptide" evidence="2">
    <location>
        <begin position="1"/>
        <end position="37"/>
    </location>
</feature>